<dbReference type="InterPro" id="IPR004827">
    <property type="entry name" value="bZIP"/>
</dbReference>
<dbReference type="SMART" id="SM00338">
    <property type="entry name" value="BRLZ"/>
    <property type="match status" value="1"/>
</dbReference>
<feature type="region of interest" description="Disordered" evidence="6">
    <location>
        <begin position="55"/>
        <end position="124"/>
    </location>
</feature>
<dbReference type="InterPro" id="IPR045314">
    <property type="entry name" value="bZIP_plant_GBF1"/>
</dbReference>
<dbReference type="GO" id="GO:0003677">
    <property type="term" value="F:DNA binding"/>
    <property type="evidence" value="ECO:0007669"/>
    <property type="project" value="UniProtKB-KW"/>
</dbReference>
<comment type="caution">
    <text evidence="8">The sequence shown here is derived from an EMBL/GenBank/DDBJ whole genome shotgun (WGS) entry which is preliminary data.</text>
</comment>
<keyword evidence="3" id="KW-0238">DNA-binding</keyword>
<name>A0ABD3A596_9GENT</name>
<dbReference type="SUPFAM" id="SSF57959">
    <property type="entry name" value="Leucine zipper domain"/>
    <property type="match status" value="1"/>
</dbReference>
<evidence type="ECO:0000256" key="6">
    <source>
        <dbReference type="SAM" id="MobiDB-lite"/>
    </source>
</evidence>
<comment type="subcellular location">
    <subcellularLocation>
        <location evidence="1">Nucleus</location>
    </subcellularLocation>
</comment>
<dbReference type="Gene3D" id="1.20.5.170">
    <property type="match status" value="1"/>
</dbReference>
<dbReference type="GO" id="GO:0005634">
    <property type="term" value="C:nucleus"/>
    <property type="evidence" value="ECO:0007669"/>
    <property type="project" value="UniProtKB-SubCell"/>
</dbReference>
<evidence type="ECO:0000259" key="7">
    <source>
        <dbReference type="PROSITE" id="PS50217"/>
    </source>
</evidence>
<evidence type="ECO:0000256" key="1">
    <source>
        <dbReference type="ARBA" id="ARBA00004123"/>
    </source>
</evidence>
<sequence>MLSTFPAMMNSDGLFGDPLPAFEGGFTPWDCQEPPFVFPQYYDEPILSPVEFQEPVISNSGSDNPTPLDSISTSGSDDLNQNNSSNKRCNSGSDETTNPPVVDERKRRRMLSNRESARRSRMRKQKHLENLRNQVNRLRNGKRELMNRLSVVTHHCQVVRSDNDRLRSESVMLRQRLWDIRQVLLVRQLQQQLATSAASAWPCNNNFTSINYEDTIPQSLIT</sequence>
<evidence type="ECO:0000256" key="2">
    <source>
        <dbReference type="ARBA" id="ARBA00023015"/>
    </source>
</evidence>
<evidence type="ECO:0000256" key="5">
    <source>
        <dbReference type="ARBA" id="ARBA00023242"/>
    </source>
</evidence>
<dbReference type="CDD" id="cd14702">
    <property type="entry name" value="bZIP_plant_GBF1"/>
    <property type="match status" value="1"/>
</dbReference>
<evidence type="ECO:0000313" key="9">
    <source>
        <dbReference type="Proteomes" id="UP001630127"/>
    </source>
</evidence>
<gene>
    <name evidence="8" type="ORF">ACH5RR_011567</name>
</gene>
<dbReference type="AlphaFoldDB" id="A0ABD3A596"/>
<dbReference type="GO" id="GO:0046982">
    <property type="term" value="F:protein heterodimerization activity"/>
    <property type="evidence" value="ECO:0007669"/>
    <property type="project" value="UniProtKB-ARBA"/>
</dbReference>
<evidence type="ECO:0000313" key="8">
    <source>
        <dbReference type="EMBL" id="KAL3526911.1"/>
    </source>
</evidence>
<dbReference type="PANTHER" id="PTHR45764:SF21">
    <property type="entry name" value="OS03G0770000 PROTEIN"/>
    <property type="match status" value="1"/>
</dbReference>
<evidence type="ECO:0000256" key="4">
    <source>
        <dbReference type="ARBA" id="ARBA00023163"/>
    </source>
</evidence>
<dbReference type="PROSITE" id="PS00036">
    <property type="entry name" value="BZIP_BASIC"/>
    <property type="match status" value="1"/>
</dbReference>
<dbReference type="Proteomes" id="UP001630127">
    <property type="component" value="Unassembled WGS sequence"/>
</dbReference>
<feature type="compositionally biased region" description="Polar residues" evidence="6">
    <location>
        <begin position="56"/>
        <end position="99"/>
    </location>
</feature>
<evidence type="ECO:0000256" key="3">
    <source>
        <dbReference type="ARBA" id="ARBA00023125"/>
    </source>
</evidence>
<accession>A0ABD3A596</accession>
<feature type="domain" description="BZIP" evidence="7">
    <location>
        <begin position="103"/>
        <end position="166"/>
    </location>
</feature>
<dbReference type="FunFam" id="1.20.5.170:FF:000020">
    <property type="entry name" value="BZIP transcription factor"/>
    <property type="match status" value="1"/>
</dbReference>
<organism evidence="8 9">
    <name type="scientific">Cinchona calisaya</name>
    <dbReference type="NCBI Taxonomy" id="153742"/>
    <lineage>
        <taxon>Eukaryota</taxon>
        <taxon>Viridiplantae</taxon>
        <taxon>Streptophyta</taxon>
        <taxon>Embryophyta</taxon>
        <taxon>Tracheophyta</taxon>
        <taxon>Spermatophyta</taxon>
        <taxon>Magnoliopsida</taxon>
        <taxon>eudicotyledons</taxon>
        <taxon>Gunneridae</taxon>
        <taxon>Pentapetalae</taxon>
        <taxon>asterids</taxon>
        <taxon>lamiids</taxon>
        <taxon>Gentianales</taxon>
        <taxon>Rubiaceae</taxon>
        <taxon>Cinchonoideae</taxon>
        <taxon>Cinchoneae</taxon>
        <taxon>Cinchona</taxon>
    </lineage>
</organism>
<dbReference type="EMBL" id="JBJUIK010000005">
    <property type="protein sequence ID" value="KAL3526911.1"/>
    <property type="molecule type" value="Genomic_DNA"/>
</dbReference>
<proteinExistence type="predicted"/>
<dbReference type="PROSITE" id="PS50217">
    <property type="entry name" value="BZIP"/>
    <property type="match status" value="1"/>
</dbReference>
<keyword evidence="9" id="KW-1185">Reference proteome</keyword>
<dbReference type="Pfam" id="PF00170">
    <property type="entry name" value="bZIP_1"/>
    <property type="match status" value="1"/>
</dbReference>
<keyword evidence="2" id="KW-0805">Transcription regulation</keyword>
<reference evidence="8 9" key="1">
    <citation type="submission" date="2024-11" db="EMBL/GenBank/DDBJ databases">
        <title>A near-complete genome assembly of Cinchona calisaya.</title>
        <authorList>
            <person name="Lian D.C."/>
            <person name="Zhao X.W."/>
            <person name="Wei L."/>
        </authorList>
    </citation>
    <scope>NUCLEOTIDE SEQUENCE [LARGE SCALE GENOMIC DNA]</scope>
    <source>
        <tissue evidence="8">Nenye</tissue>
    </source>
</reference>
<keyword evidence="5" id="KW-0539">Nucleus</keyword>
<dbReference type="InterPro" id="IPR046347">
    <property type="entry name" value="bZIP_sf"/>
</dbReference>
<dbReference type="PANTHER" id="PTHR45764">
    <property type="entry name" value="BZIP TRANSCRIPTION FACTOR 44"/>
    <property type="match status" value="1"/>
</dbReference>
<keyword evidence="4" id="KW-0804">Transcription</keyword>
<protein>
    <recommendedName>
        <fullName evidence="7">BZIP domain-containing protein</fullName>
    </recommendedName>
</protein>